<organism evidence="1 2">
    <name type="scientific">Rhynchophorus ferrugineus</name>
    <name type="common">Red palm weevil</name>
    <name type="synonym">Curculio ferrugineus</name>
    <dbReference type="NCBI Taxonomy" id="354439"/>
    <lineage>
        <taxon>Eukaryota</taxon>
        <taxon>Metazoa</taxon>
        <taxon>Ecdysozoa</taxon>
        <taxon>Arthropoda</taxon>
        <taxon>Hexapoda</taxon>
        <taxon>Insecta</taxon>
        <taxon>Pterygota</taxon>
        <taxon>Neoptera</taxon>
        <taxon>Endopterygota</taxon>
        <taxon>Coleoptera</taxon>
        <taxon>Polyphaga</taxon>
        <taxon>Cucujiformia</taxon>
        <taxon>Curculionidae</taxon>
        <taxon>Dryophthorinae</taxon>
        <taxon>Rhynchophorus</taxon>
    </lineage>
</organism>
<evidence type="ECO:0000313" key="2">
    <source>
        <dbReference type="Proteomes" id="UP000625711"/>
    </source>
</evidence>
<sequence>HIPTPPPIPAEILKSLQENAAAEARGIFDNGQYRGEGLGDGQYRGEGLAQGSYQSGSGVRFGTGFNTGAGSGAYAYNGGYRY</sequence>
<evidence type="ECO:0000313" key="1">
    <source>
        <dbReference type="EMBL" id="KAF7275559.1"/>
    </source>
</evidence>
<dbReference type="EMBL" id="JAACXV010009833">
    <property type="protein sequence ID" value="KAF7275559.1"/>
    <property type="molecule type" value="Genomic_DNA"/>
</dbReference>
<proteinExistence type="predicted"/>
<dbReference type="Proteomes" id="UP000625711">
    <property type="component" value="Unassembled WGS sequence"/>
</dbReference>
<comment type="caution">
    <text evidence="1">The sequence shown here is derived from an EMBL/GenBank/DDBJ whole genome shotgun (WGS) entry which is preliminary data.</text>
</comment>
<keyword evidence="2" id="KW-1185">Reference proteome</keyword>
<accession>A0A834I7S4</accession>
<dbReference type="AlphaFoldDB" id="A0A834I7S4"/>
<name>A0A834I7S4_RHYFE</name>
<feature type="non-terminal residue" evidence="1">
    <location>
        <position position="1"/>
    </location>
</feature>
<dbReference type="OrthoDB" id="7376846at2759"/>
<gene>
    <name evidence="1" type="ORF">GWI33_011597</name>
</gene>
<reference evidence="1" key="1">
    <citation type="submission" date="2020-08" db="EMBL/GenBank/DDBJ databases">
        <title>Genome sequencing and assembly of the red palm weevil Rhynchophorus ferrugineus.</title>
        <authorList>
            <person name="Dias G.B."/>
            <person name="Bergman C.M."/>
            <person name="Manee M."/>
        </authorList>
    </citation>
    <scope>NUCLEOTIDE SEQUENCE</scope>
    <source>
        <strain evidence="1">AA-2017</strain>
        <tissue evidence="1">Whole larva</tissue>
    </source>
</reference>
<protein>
    <submittedName>
        <fullName evidence="1">Uncharacterized protein</fullName>
    </submittedName>
</protein>